<reference evidence="1" key="1">
    <citation type="submission" date="2021-03" db="EMBL/GenBank/DDBJ databases">
        <title>Antimicrobial resistance genes in bacteria isolated from Japanese honey, and their potential for conferring macrolide and lincosamide resistance in the American foulbrood pathogen Paenibacillus larvae.</title>
        <authorList>
            <person name="Okamoto M."/>
            <person name="Kumagai M."/>
            <person name="Kanamori H."/>
            <person name="Takamatsu D."/>
        </authorList>
    </citation>
    <scope>NUCLEOTIDE SEQUENCE</scope>
    <source>
        <strain evidence="1">J27TS8</strain>
    </source>
</reference>
<dbReference type="OrthoDB" id="2974285at2"/>
<name>A0A919WEB8_9BACI</name>
<keyword evidence="2" id="KW-1185">Reference proteome</keyword>
<dbReference type="InterPro" id="IPR012655">
    <property type="entry name" value="YrzI"/>
</dbReference>
<dbReference type="Proteomes" id="UP000682111">
    <property type="component" value="Unassembled WGS sequence"/>
</dbReference>
<comment type="caution">
    <text evidence="1">The sequence shown here is derived from an EMBL/GenBank/DDBJ whole genome shotgun (WGS) entry which is preliminary data.</text>
</comment>
<gene>
    <name evidence="1" type="ORF">J27TS8_03660</name>
</gene>
<sequence>MTLNILFFTVTIKKRNITLEEAIRDQQAMDAYEQAKTRVLDAQRLF</sequence>
<dbReference type="AlphaFoldDB" id="A0A919WEB8"/>
<accession>A0A919WEB8</accession>
<protein>
    <recommendedName>
        <fullName evidence="3">YrzI family small protein</fullName>
    </recommendedName>
</protein>
<organism evidence="1 2">
    <name type="scientific">Robertmurraya siralis</name>
    <dbReference type="NCBI Taxonomy" id="77777"/>
    <lineage>
        <taxon>Bacteria</taxon>
        <taxon>Bacillati</taxon>
        <taxon>Bacillota</taxon>
        <taxon>Bacilli</taxon>
        <taxon>Bacillales</taxon>
        <taxon>Bacillaceae</taxon>
        <taxon>Robertmurraya</taxon>
    </lineage>
</organism>
<evidence type="ECO:0008006" key="3">
    <source>
        <dbReference type="Google" id="ProtNLM"/>
    </source>
</evidence>
<evidence type="ECO:0000313" key="1">
    <source>
        <dbReference type="EMBL" id="GIN60373.1"/>
    </source>
</evidence>
<evidence type="ECO:0000313" key="2">
    <source>
        <dbReference type="Proteomes" id="UP000682111"/>
    </source>
</evidence>
<dbReference type="RefSeq" id="WP_095306901.1">
    <property type="nucleotide sequence ID" value="NZ_BORC01000001.1"/>
</dbReference>
<dbReference type="EMBL" id="BORC01000001">
    <property type="protein sequence ID" value="GIN60373.1"/>
    <property type="molecule type" value="Genomic_DNA"/>
</dbReference>
<dbReference type="Pfam" id="PF09501">
    <property type="entry name" value="Bac_small_YrzI"/>
    <property type="match status" value="1"/>
</dbReference>
<proteinExistence type="predicted"/>